<feature type="region of interest" description="Disordered" evidence="1">
    <location>
        <begin position="1"/>
        <end position="48"/>
    </location>
</feature>
<evidence type="ECO:0000313" key="3">
    <source>
        <dbReference type="Proteomes" id="UP000886653"/>
    </source>
</evidence>
<comment type="caution">
    <text evidence="2">The sequence shown here is derived from an EMBL/GenBank/DDBJ whole genome shotgun (WGS) entry which is preliminary data.</text>
</comment>
<dbReference type="AlphaFoldDB" id="A0A9P6N585"/>
<gene>
    <name evidence="2" type="ORF">CROQUDRAFT_677052</name>
</gene>
<name>A0A9P6N585_9BASI</name>
<proteinExistence type="predicted"/>
<sequence length="127" mass="13628">MSNPQGTSRPEQEQAHPTPPSTPLPSDDQDNDSDSTTRAPSPVNNMSAEPNVLVIGTLAQRQAAAINNVLSKIVVKKPLDGDSWNSWSDSVNLGLAGAMYDNCIKTDDLTDGEDESLHRVVQKCLVT</sequence>
<dbReference type="Proteomes" id="UP000886653">
    <property type="component" value="Unassembled WGS sequence"/>
</dbReference>
<dbReference type="EMBL" id="MU168228">
    <property type="protein sequence ID" value="KAG0138913.1"/>
    <property type="molecule type" value="Genomic_DNA"/>
</dbReference>
<feature type="compositionally biased region" description="Polar residues" evidence="1">
    <location>
        <begin position="36"/>
        <end position="48"/>
    </location>
</feature>
<evidence type="ECO:0000313" key="2">
    <source>
        <dbReference type="EMBL" id="KAG0138913.1"/>
    </source>
</evidence>
<organism evidence="2 3">
    <name type="scientific">Cronartium quercuum f. sp. fusiforme G11</name>
    <dbReference type="NCBI Taxonomy" id="708437"/>
    <lineage>
        <taxon>Eukaryota</taxon>
        <taxon>Fungi</taxon>
        <taxon>Dikarya</taxon>
        <taxon>Basidiomycota</taxon>
        <taxon>Pucciniomycotina</taxon>
        <taxon>Pucciniomycetes</taxon>
        <taxon>Pucciniales</taxon>
        <taxon>Coleosporiaceae</taxon>
        <taxon>Cronartium</taxon>
    </lineage>
</organism>
<keyword evidence="3" id="KW-1185">Reference proteome</keyword>
<reference evidence="2" key="1">
    <citation type="submission" date="2013-11" db="EMBL/GenBank/DDBJ databases">
        <title>Genome sequence of the fusiform rust pathogen reveals effectors for host alternation and coevolution with pine.</title>
        <authorList>
            <consortium name="DOE Joint Genome Institute"/>
            <person name="Smith K."/>
            <person name="Pendleton A."/>
            <person name="Kubisiak T."/>
            <person name="Anderson C."/>
            <person name="Salamov A."/>
            <person name="Aerts A."/>
            <person name="Riley R."/>
            <person name="Clum A."/>
            <person name="Lindquist E."/>
            <person name="Ence D."/>
            <person name="Campbell M."/>
            <person name="Kronenberg Z."/>
            <person name="Feau N."/>
            <person name="Dhillon B."/>
            <person name="Hamelin R."/>
            <person name="Burleigh J."/>
            <person name="Smith J."/>
            <person name="Yandell M."/>
            <person name="Nelson C."/>
            <person name="Grigoriev I."/>
            <person name="Davis J."/>
        </authorList>
    </citation>
    <scope>NUCLEOTIDE SEQUENCE</scope>
    <source>
        <strain evidence="2">G11</strain>
    </source>
</reference>
<protein>
    <submittedName>
        <fullName evidence="2">Uncharacterized protein</fullName>
    </submittedName>
</protein>
<evidence type="ECO:0000256" key="1">
    <source>
        <dbReference type="SAM" id="MobiDB-lite"/>
    </source>
</evidence>
<accession>A0A9P6N585</accession>